<protein>
    <submittedName>
        <fullName evidence="2">Uncharacterized protein</fullName>
    </submittedName>
</protein>
<reference key="1">
    <citation type="journal article" date="2014" name="PLoS Genet.">
        <title>Signature Gene Expression Reveals Novel Clues to the Molecular Mechanisms of Dimorphic Transition in Penicillium marneffei.</title>
        <authorList>
            <person name="Yang E."/>
            <person name="Wang G."/>
            <person name="Cai J."/>
            <person name="Woo P.C."/>
            <person name="Lau S.K."/>
            <person name="Yuen K.-Y."/>
            <person name="Chow W.-N."/>
            <person name="Lin X."/>
        </authorList>
    </citation>
    <scope>NUCLEOTIDE SEQUENCE [LARGE SCALE GENOMIC DNA]</scope>
    <source>
        <strain>PM1</strain>
    </source>
</reference>
<organism evidence="2">
    <name type="scientific">Talaromyces marneffei PM1</name>
    <dbReference type="NCBI Taxonomy" id="1077442"/>
    <lineage>
        <taxon>Eukaryota</taxon>
        <taxon>Fungi</taxon>
        <taxon>Dikarya</taxon>
        <taxon>Ascomycota</taxon>
        <taxon>Pezizomycotina</taxon>
        <taxon>Eurotiomycetes</taxon>
        <taxon>Eurotiomycetidae</taxon>
        <taxon>Eurotiales</taxon>
        <taxon>Trichocomaceae</taxon>
        <taxon>Talaromyces</taxon>
        <taxon>Talaromyces sect. Talaromyces</taxon>
    </lineage>
</organism>
<dbReference type="AlphaFoldDB" id="A0A093URN4"/>
<name>A0A093URN4_TALMA</name>
<evidence type="ECO:0000256" key="1">
    <source>
        <dbReference type="SAM" id="MobiDB-lite"/>
    </source>
</evidence>
<accession>A0A093URN4</accession>
<proteinExistence type="predicted"/>
<evidence type="ECO:0000313" key="2">
    <source>
        <dbReference type="EMBL" id="KFX42555.1"/>
    </source>
</evidence>
<sequence>MQRSQKAISSSKALELLRACNKKLRVLGVLDKLEARQVEGAVNILCTVQTSEKRKKYKLFLHEVLDNGPHLLLLCAIALGQARIASMNKDSRKQLLSDISILSQEFDDEKLRLMASDYGIPVSADESQPHAVNQTETGTQSDIQPEVRKQSLLLPPSTGSFSLQHQVQGQADYQGIAMLLSAMIFPI</sequence>
<comment type="caution">
    <text evidence="2">The sequence shown here is derived from an EMBL/GenBank/DDBJ whole genome shotgun (WGS) entry which is preliminary data.</text>
</comment>
<dbReference type="EMBL" id="JPOX01000043">
    <property type="protein sequence ID" value="KFX42555.1"/>
    <property type="molecule type" value="Genomic_DNA"/>
</dbReference>
<reference evidence="2" key="2">
    <citation type="journal article" date="2014" name="PLoS Genet.">
        <title>Signature gene expression reveals novel clues to the molecular mechanisms of dimorphic transition in Penicillium marneffei.</title>
        <authorList>
            <person name="Yang E."/>
            <person name="Wang G."/>
            <person name="Cai J."/>
            <person name="Woo P.C."/>
            <person name="Lau S.K."/>
            <person name="Yuen K.-Y."/>
            <person name="Chow W.-N."/>
            <person name="Lin X."/>
        </authorList>
    </citation>
    <scope>NUCLEOTIDE SEQUENCE</scope>
    <source>
        <strain evidence="2">PM1</strain>
    </source>
</reference>
<feature type="compositionally biased region" description="Polar residues" evidence="1">
    <location>
        <begin position="130"/>
        <end position="143"/>
    </location>
</feature>
<feature type="region of interest" description="Disordered" evidence="1">
    <location>
        <begin position="124"/>
        <end position="146"/>
    </location>
</feature>
<dbReference type="HOGENOM" id="CLU_1448636_0_0_1"/>
<gene>
    <name evidence="2" type="ORF">GQ26_0430410</name>
</gene>